<protein>
    <submittedName>
        <fullName evidence="2">Uncharacterized protein</fullName>
    </submittedName>
</protein>
<feature type="compositionally biased region" description="Basic and acidic residues" evidence="1">
    <location>
        <begin position="394"/>
        <end position="410"/>
    </location>
</feature>
<gene>
    <name evidence="2" type="ORF">DFH07DRAFT_773789</name>
</gene>
<keyword evidence="3" id="KW-1185">Reference proteome</keyword>
<evidence type="ECO:0000313" key="2">
    <source>
        <dbReference type="EMBL" id="KAJ7754398.1"/>
    </source>
</evidence>
<feature type="compositionally biased region" description="Basic residues" evidence="1">
    <location>
        <begin position="445"/>
        <end position="461"/>
    </location>
</feature>
<comment type="caution">
    <text evidence="2">The sequence shown here is derived from an EMBL/GenBank/DDBJ whole genome shotgun (WGS) entry which is preliminary data.</text>
</comment>
<reference evidence="2" key="1">
    <citation type="submission" date="2023-03" db="EMBL/GenBank/DDBJ databases">
        <title>Massive genome expansion in bonnet fungi (Mycena s.s.) driven by repeated elements and novel gene families across ecological guilds.</title>
        <authorList>
            <consortium name="Lawrence Berkeley National Laboratory"/>
            <person name="Harder C.B."/>
            <person name="Miyauchi S."/>
            <person name="Viragh M."/>
            <person name="Kuo A."/>
            <person name="Thoen E."/>
            <person name="Andreopoulos B."/>
            <person name="Lu D."/>
            <person name="Skrede I."/>
            <person name="Drula E."/>
            <person name="Henrissat B."/>
            <person name="Morin E."/>
            <person name="Kohler A."/>
            <person name="Barry K."/>
            <person name="LaButti K."/>
            <person name="Morin E."/>
            <person name="Salamov A."/>
            <person name="Lipzen A."/>
            <person name="Mereny Z."/>
            <person name="Hegedus B."/>
            <person name="Baldrian P."/>
            <person name="Stursova M."/>
            <person name="Weitz H."/>
            <person name="Taylor A."/>
            <person name="Grigoriev I.V."/>
            <person name="Nagy L.G."/>
            <person name="Martin F."/>
            <person name="Kauserud H."/>
        </authorList>
    </citation>
    <scope>NUCLEOTIDE SEQUENCE</scope>
    <source>
        <strain evidence="2">CBHHK188m</strain>
    </source>
</reference>
<sequence>MSPAAVIWGTWEQMEEARCRGIDSMHGSRIAIEVDRGNEGPEIPLACAYEDEKYDVLPIPGPHAEIHAVHGHASSVSAAPRASRERGSQGGQACFAILNTGLGASRNEGPGASCTLNPARASRATEVPVMPPRPTPVFLTPCNCRVPHQGEGYEDGGHGVTQIIGATRHDHRRSRNAEMPWTRVRADQERIILAIASPPCRDARGPRSHRAGAYDPPHCVHLERTHREHNSAGATRVRQWAPISLLHPEHWTLRTFTPPPRKRRGTRVLCSDSASAGDVPGKPPVVAPTRSTHVGHSFYAPRICRAPSEPLVFVIGRSAAGGIRPQARVGNSTAPRPNHWGIESIPRGARIDRRNRRGRGSAAGKVGRVEGGQVPLSPFLRALTPQPRQTDSGHAARREASMREHVRSAAEGRGGATQLVLVMRWPKPESDPRLRGRSPVECGAHRRRVPRARPPSQRRRKSVDAYRRGMGERAHKSRCLDLRAGTDKDGKAGGVLGTPPISRATHAPERLRKSQLRRDMHIVLGISPETCTHEGGSVEEQVGASNGRGGAAEKSVNWTKSDGRDGRENAGWNGREASRTVGGGCRR</sequence>
<feature type="region of interest" description="Disordered" evidence="1">
    <location>
        <begin position="484"/>
        <end position="503"/>
    </location>
</feature>
<dbReference type="EMBL" id="JARJLG010000067">
    <property type="protein sequence ID" value="KAJ7754398.1"/>
    <property type="molecule type" value="Genomic_DNA"/>
</dbReference>
<dbReference type="AlphaFoldDB" id="A0AAD7J2G7"/>
<feature type="compositionally biased region" description="Basic and acidic residues" evidence="1">
    <location>
        <begin position="462"/>
        <end position="475"/>
    </location>
</feature>
<proteinExistence type="predicted"/>
<evidence type="ECO:0000256" key="1">
    <source>
        <dbReference type="SAM" id="MobiDB-lite"/>
    </source>
</evidence>
<feature type="region of interest" description="Disordered" evidence="1">
    <location>
        <begin position="256"/>
        <end position="288"/>
    </location>
</feature>
<feature type="region of interest" description="Disordered" evidence="1">
    <location>
        <begin position="533"/>
        <end position="587"/>
    </location>
</feature>
<organism evidence="2 3">
    <name type="scientific">Mycena maculata</name>
    <dbReference type="NCBI Taxonomy" id="230809"/>
    <lineage>
        <taxon>Eukaryota</taxon>
        <taxon>Fungi</taxon>
        <taxon>Dikarya</taxon>
        <taxon>Basidiomycota</taxon>
        <taxon>Agaricomycotina</taxon>
        <taxon>Agaricomycetes</taxon>
        <taxon>Agaricomycetidae</taxon>
        <taxon>Agaricales</taxon>
        <taxon>Marasmiineae</taxon>
        <taxon>Mycenaceae</taxon>
        <taxon>Mycena</taxon>
    </lineage>
</organism>
<accession>A0AAD7J2G7</accession>
<feature type="region of interest" description="Disordered" evidence="1">
    <location>
        <begin position="382"/>
        <end position="415"/>
    </location>
</feature>
<feature type="region of interest" description="Disordered" evidence="1">
    <location>
        <begin position="427"/>
        <end position="475"/>
    </location>
</feature>
<name>A0AAD7J2G7_9AGAR</name>
<evidence type="ECO:0000313" key="3">
    <source>
        <dbReference type="Proteomes" id="UP001215280"/>
    </source>
</evidence>
<dbReference type="Proteomes" id="UP001215280">
    <property type="component" value="Unassembled WGS sequence"/>
</dbReference>